<evidence type="ECO:0000313" key="1">
    <source>
        <dbReference type="EMBL" id="MCI0755706.1"/>
    </source>
</evidence>
<name>A0ABS9W8U7_9PROT</name>
<protein>
    <submittedName>
        <fullName evidence="1">Phytanoyl-CoA dioxygenase family protein</fullName>
    </submittedName>
</protein>
<dbReference type="InterPro" id="IPR008775">
    <property type="entry name" value="Phytyl_CoA_dOase-like"/>
</dbReference>
<reference evidence="1 2" key="1">
    <citation type="submission" date="2022-03" db="EMBL/GenBank/DDBJ databases">
        <title>Complete genome analysis of Roseomonas KG 17.1 : a prolific producer of plant growth promoters.</title>
        <authorList>
            <person name="Saadouli I."/>
            <person name="Najjari A."/>
            <person name="Mosbah A."/>
            <person name="Ouzari H.I."/>
        </authorList>
    </citation>
    <scope>NUCLEOTIDE SEQUENCE [LARGE SCALE GENOMIC DNA]</scope>
    <source>
        <strain evidence="1 2">KG17-1</strain>
    </source>
</reference>
<dbReference type="PANTHER" id="PTHR20883">
    <property type="entry name" value="PHYTANOYL-COA DIOXYGENASE DOMAIN CONTAINING 1"/>
    <property type="match status" value="1"/>
</dbReference>
<gene>
    <name evidence="1" type="ORF">MON41_18665</name>
</gene>
<dbReference type="EMBL" id="JALBUU010000045">
    <property type="protein sequence ID" value="MCI0755706.1"/>
    <property type="molecule type" value="Genomic_DNA"/>
</dbReference>
<keyword evidence="2" id="KW-1185">Reference proteome</keyword>
<keyword evidence="1" id="KW-0560">Oxidoreductase</keyword>
<evidence type="ECO:0000313" key="2">
    <source>
        <dbReference type="Proteomes" id="UP001201985"/>
    </source>
</evidence>
<dbReference type="GO" id="GO:0051213">
    <property type="term" value="F:dioxygenase activity"/>
    <property type="evidence" value="ECO:0007669"/>
    <property type="project" value="UniProtKB-KW"/>
</dbReference>
<dbReference type="Gene3D" id="2.60.120.620">
    <property type="entry name" value="q2cbj1_9rhob like domain"/>
    <property type="match status" value="1"/>
</dbReference>
<organism evidence="1 2">
    <name type="scientific">Teichococcus vastitatis</name>
    <dbReference type="NCBI Taxonomy" id="2307076"/>
    <lineage>
        <taxon>Bacteria</taxon>
        <taxon>Pseudomonadati</taxon>
        <taxon>Pseudomonadota</taxon>
        <taxon>Alphaproteobacteria</taxon>
        <taxon>Acetobacterales</taxon>
        <taxon>Roseomonadaceae</taxon>
        <taxon>Roseomonas</taxon>
    </lineage>
</organism>
<keyword evidence="1" id="KW-0223">Dioxygenase</keyword>
<dbReference type="Pfam" id="PF05721">
    <property type="entry name" value="PhyH"/>
    <property type="match status" value="1"/>
</dbReference>
<dbReference type="Proteomes" id="UP001201985">
    <property type="component" value="Unassembled WGS sequence"/>
</dbReference>
<proteinExistence type="predicted"/>
<dbReference type="RefSeq" id="WP_241793567.1">
    <property type="nucleotide sequence ID" value="NZ_JALBUU010000045.1"/>
</dbReference>
<dbReference type="PANTHER" id="PTHR20883:SF52">
    <property type="entry name" value="ALPHA-KETOGLUTARATE-DEPENDENT HYPOPHOSPHITE DIOXYGENASE-LIKE GENE A2 [PROVISIONAL]-RELATED"/>
    <property type="match status" value="1"/>
</dbReference>
<accession>A0ABS9W8U7</accession>
<dbReference type="SUPFAM" id="SSF51197">
    <property type="entry name" value="Clavaminate synthase-like"/>
    <property type="match status" value="1"/>
</dbReference>
<sequence>MGFYQKCYLKKNNKTINPAEVPRRAPRRRVAPARDTGGTAASCFPFSRKRAMQVVTPLGTAVDIPNTLAEDRPYFRPEEIGEAMGYYNQEGYVVIRGLLPPDLCDAIRTAYRTEVRPSGTPILRQKNMRYERNSFDEDGFLANPIFNVQDLETRRFGRFKQSAMLGLTQQRVAQVTAALIGAGPTKLIQSMFFEAPVGTWAHQDSYYQDSAAGLGRCVAGWYALEDVDAAAGRFYVCPRSHHTIPVLRNAGELNFATGHDRYRKAVVNTIRQNALELRAPYMAKGDVLFWSSLTVHGSFAPSGRGVSRSSLTAHYLPQEDEMLQFHTRLRKQKIISLNNMPVAQLHDQDLLRNRLVRGVAAHAPSTYATARKLAMQGLFLAGRLRSGLGLIPGPKKTAGPTVNHI</sequence>
<comment type="caution">
    <text evidence="1">The sequence shown here is derived from an EMBL/GenBank/DDBJ whole genome shotgun (WGS) entry which is preliminary data.</text>
</comment>